<organism evidence="2 3">
    <name type="scientific">Marnyiella aurantia</name>
    <dbReference type="NCBI Taxonomy" id="2758037"/>
    <lineage>
        <taxon>Bacteria</taxon>
        <taxon>Pseudomonadati</taxon>
        <taxon>Bacteroidota</taxon>
        <taxon>Flavobacteriia</taxon>
        <taxon>Flavobacteriales</taxon>
        <taxon>Weeksellaceae</taxon>
        <taxon>Marnyiella</taxon>
    </lineage>
</organism>
<accession>A0A7D7QF66</accession>
<dbReference type="KEGG" id="cbau:H1R16_03260"/>
<dbReference type="Proteomes" id="UP000539710">
    <property type="component" value="Unassembled WGS sequence"/>
</dbReference>
<dbReference type="RefSeq" id="WP_181885676.1">
    <property type="nucleotide sequence ID" value="NZ_CP059472.1"/>
</dbReference>
<evidence type="ECO:0000313" key="2">
    <source>
        <dbReference type="EMBL" id="QMS99041.1"/>
    </source>
</evidence>
<dbReference type="EMBL" id="CP059472">
    <property type="protein sequence ID" value="QMS99041.1"/>
    <property type="molecule type" value="Genomic_DNA"/>
</dbReference>
<evidence type="ECO:0000313" key="3">
    <source>
        <dbReference type="Proteomes" id="UP000515349"/>
    </source>
</evidence>
<keyword evidence="4" id="KW-1185">Reference proteome</keyword>
<name>A0A7D7QF66_9FLAO</name>
<protein>
    <submittedName>
        <fullName evidence="2">Uncharacterized protein</fullName>
    </submittedName>
</protein>
<reference evidence="2 3" key="1">
    <citation type="submission" date="2020-07" db="EMBL/GenBank/DDBJ databases">
        <title>Chryseobacterium sp.cx-624.</title>
        <authorList>
            <person name="Yang C."/>
        </authorList>
    </citation>
    <scope>NUCLEOTIDE SEQUENCE [LARGE SCALE GENOMIC DNA]</scope>
    <source>
        <strain evidence="2">Cx-624</strain>
        <strain evidence="3">cx-624</strain>
    </source>
</reference>
<evidence type="ECO:0000313" key="1">
    <source>
        <dbReference type="EMBL" id="MBA5245546.1"/>
    </source>
</evidence>
<evidence type="ECO:0000313" key="4">
    <source>
        <dbReference type="Proteomes" id="UP000539710"/>
    </source>
</evidence>
<dbReference type="Proteomes" id="UP000515349">
    <property type="component" value="Chromosome"/>
</dbReference>
<dbReference type="EMBL" id="JACEUX010000001">
    <property type="protein sequence ID" value="MBA5245546.1"/>
    <property type="molecule type" value="Genomic_DNA"/>
</dbReference>
<dbReference type="AlphaFoldDB" id="A0A7D7QF66"/>
<reference evidence="1" key="3">
    <citation type="submission" date="2020-07" db="EMBL/GenBank/DDBJ databases">
        <authorList>
            <person name="Yang C."/>
        </authorList>
    </citation>
    <scope>NUCLEOTIDE SEQUENCE</scope>
    <source>
        <strain evidence="1">Cx-624</strain>
    </source>
</reference>
<gene>
    <name evidence="2" type="ORF">H1R16_03260</name>
    <name evidence="1" type="ORF">H2507_00015</name>
</gene>
<reference evidence="4" key="2">
    <citation type="submission" date="2020-07" db="EMBL/GenBank/DDBJ databases">
        <title>Flavobacterium sp. xlx-214.</title>
        <authorList>
            <person name="Yang C."/>
        </authorList>
    </citation>
    <scope>NUCLEOTIDE SEQUENCE [LARGE SCALE GENOMIC DNA]</scope>
    <source>
        <strain evidence="4">CX-624</strain>
    </source>
</reference>
<sequence>MKYIISSLLLIFLNGCKNSAKEENSELNQIVKAVTLDAKPFNDSNIFIKDSLKQLVIYIPTKDEIEQRIPPPPPGKTTSILRLLDFKKNYTKNDSLKLLSQNNYPLKKIVLDKSINPNIKIWNKSSKEKIFLSFSNPIYFEDNFAYIEVGYYEYGFSSGRAYLLKKQNEVWKIIGEEPLWIT</sequence>
<proteinExistence type="predicted"/>